<evidence type="ECO:0000313" key="3">
    <source>
        <dbReference type="Proteomes" id="UP000771797"/>
    </source>
</evidence>
<protein>
    <submittedName>
        <fullName evidence="2">Bleomycin resistance protein</fullName>
    </submittedName>
</protein>
<dbReference type="InterPro" id="IPR029068">
    <property type="entry name" value="Glyas_Bleomycin-R_OHBP_Dase"/>
</dbReference>
<comment type="caution">
    <text evidence="2">The sequence shown here is derived from an EMBL/GenBank/DDBJ whole genome shotgun (WGS) entry which is preliminary data.</text>
</comment>
<sequence length="136" mass="14987">MKVVVNIDVPELGRAIEFYCAALGLRHSRTLDNDVAELTGASSVIYLLQKPSDSKAAGTLLEPRRYARHWTPVHLDFVVDDIEKAADRALRAGAVRESECIEWKASKCITFSDPFGHGFCLIEFAGETYSDTAAPD</sequence>
<feature type="domain" description="VOC" evidence="1">
    <location>
        <begin position="1"/>
        <end position="124"/>
    </location>
</feature>
<dbReference type="PROSITE" id="PS51819">
    <property type="entry name" value="VOC"/>
    <property type="match status" value="1"/>
</dbReference>
<reference evidence="2 3" key="1">
    <citation type="submission" date="2012-09" db="EMBL/GenBank/DDBJ databases">
        <title>Genome Sequence of alkane-degrading Bacterium Alcanivorax sp. 6-D-6.</title>
        <authorList>
            <person name="Lai Q."/>
            <person name="Shao Z."/>
        </authorList>
    </citation>
    <scope>NUCLEOTIDE SEQUENCE [LARGE SCALE GENOMIC DNA]</scope>
    <source>
        <strain evidence="2 3">6-D-6</strain>
    </source>
</reference>
<dbReference type="RefSeq" id="WP_133490417.1">
    <property type="nucleotide sequence ID" value="NZ_AQPF01000011.1"/>
</dbReference>
<keyword evidence="3" id="KW-1185">Reference proteome</keyword>
<name>A0ABQ6Y987_9GAMM</name>
<gene>
    <name evidence="2" type="ORF">A6D6_01892</name>
</gene>
<evidence type="ECO:0000259" key="1">
    <source>
        <dbReference type="PROSITE" id="PS51819"/>
    </source>
</evidence>
<dbReference type="SUPFAM" id="SSF54593">
    <property type="entry name" value="Glyoxalase/Bleomycin resistance protein/Dihydroxybiphenyl dioxygenase"/>
    <property type="match status" value="1"/>
</dbReference>
<dbReference type="Gene3D" id="3.10.180.10">
    <property type="entry name" value="2,3-Dihydroxybiphenyl 1,2-Dioxygenase, domain 1"/>
    <property type="match status" value="1"/>
</dbReference>
<dbReference type="InterPro" id="IPR041581">
    <property type="entry name" value="Glyoxalase_6"/>
</dbReference>
<dbReference type="EMBL" id="AQPF01000011">
    <property type="protein sequence ID" value="KAF0806074.1"/>
    <property type="molecule type" value="Genomic_DNA"/>
</dbReference>
<dbReference type="Proteomes" id="UP000771797">
    <property type="component" value="Unassembled WGS sequence"/>
</dbReference>
<dbReference type="Pfam" id="PF18029">
    <property type="entry name" value="Glyoxalase_6"/>
    <property type="match status" value="1"/>
</dbReference>
<dbReference type="InterPro" id="IPR037523">
    <property type="entry name" value="VOC_core"/>
</dbReference>
<accession>A0ABQ6Y987</accession>
<proteinExistence type="predicted"/>
<organism evidence="2 3">
    <name type="scientific">Alcanivorax xiamenensis</name>
    <dbReference type="NCBI Taxonomy" id="1177156"/>
    <lineage>
        <taxon>Bacteria</taxon>
        <taxon>Pseudomonadati</taxon>
        <taxon>Pseudomonadota</taxon>
        <taxon>Gammaproteobacteria</taxon>
        <taxon>Oceanospirillales</taxon>
        <taxon>Alcanivoracaceae</taxon>
        <taxon>Alcanivorax</taxon>
    </lineage>
</organism>
<evidence type="ECO:0000313" key="2">
    <source>
        <dbReference type="EMBL" id="KAF0806074.1"/>
    </source>
</evidence>